<protein>
    <submittedName>
        <fullName evidence="2">Uncharacterized protein</fullName>
    </submittedName>
</protein>
<accession>A0AAP5ALN9</accession>
<dbReference type="EMBL" id="JAUTAS010000001">
    <property type="protein sequence ID" value="MDQ1110272.1"/>
    <property type="molecule type" value="Genomic_DNA"/>
</dbReference>
<evidence type="ECO:0000313" key="2">
    <source>
        <dbReference type="EMBL" id="MDQ1110272.1"/>
    </source>
</evidence>
<evidence type="ECO:0000256" key="1">
    <source>
        <dbReference type="SAM" id="SignalP"/>
    </source>
</evidence>
<dbReference type="Proteomes" id="UP001226084">
    <property type="component" value="Unassembled WGS sequence"/>
</dbReference>
<reference evidence="2" key="1">
    <citation type="submission" date="2023-07" db="EMBL/GenBank/DDBJ databases">
        <title>Functional and genomic diversity of the sorghum phyllosphere microbiome.</title>
        <authorList>
            <person name="Shade A."/>
        </authorList>
    </citation>
    <scope>NUCLEOTIDE SEQUENCE</scope>
    <source>
        <strain evidence="2">SORGH_AS_0457</strain>
    </source>
</reference>
<gene>
    <name evidence="2" type="ORF">QE424_003431</name>
</gene>
<name>A0AAP5ALN9_9GAMM</name>
<feature type="chain" id="PRO_5043025940" evidence="1">
    <location>
        <begin position="21"/>
        <end position="163"/>
    </location>
</feature>
<organism evidence="2 3">
    <name type="scientific">Stenotrophomonas rhizophila</name>
    <dbReference type="NCBI Taxonomy" id="216778"/>
    <lineage>
        <taxon>Bacteria</taxon>
        <taxon>Pseudomonadati</taxon>
        <taxon>Pseudomonadota</taxon>
        <taxon>Gammaproteobacteria</taxon>
        <taxon>Lysobacterales</taxon>
        <taxon>Lysobacteraceae</taxon>
        <taxon>Stenotrophomonas</taxon>
    </lineage>
</organism>
<dbReference type="AlphaFoldDB" id="A0AAP5ALN9"/>
<sequence length="163" mass="17952">MNYKNVAFLCLTLFSANAYADCTGTSPIDRQLSLAEESAASIQSETGLLDYLNAMPQNSPLRAFSDEAMASFVASLRFNERGLTSFSTIEMERELTLGQAYDVLSLLGAQRSARRLPIPIQEERDSEIIKMLSPRCEDHHYSYQCVGTGTCKTSASSICTPKC</sequence>
<dbReference type="RefSeq" id="WP_210133024.1">
    <property type="nucleotide sequence ID" value="NZ_JABEXP010000004.1"/>
</dbReference>
<evidence type="ECO:0000313" key="3">
    <source>
        <dbReference type="Proteomes" id="UP001226084"/>
    </source>
</evidence>
<keyword evidence="1" id="KW-0732">Signal</keyword>
<comment type="caution">
    <text evidence="2">The sequence shown here is derived from an EMBL/GenBank/DDBJ whole genome shotgun (WGS) entry which is preliminary data.</text>
</comment>
<feature type="signal peptide" evidence="1">
    <location>
        <begin position="1"/>
        <end position="20"/>
    </location>
</feature>
<proteinExistence type="predicted"/>